<organism evidence="1 2">
    <name type="scientific">Sphingobacterium corticibacterium</name>
    <dbReference type="NCBI Taxonomy" id="2484746"/>
    <lineage>
        <taxon>Bacteria</taxon>
        <taxon>Pseudomonadati</taxon>
        <taxon>Bacteroidota</taxon>
        <taxon>Sphingobacteriia</taxon>
        <taxon>Sphingobacteriales</taxon>
        <taxon>Sphingobacteriaceae</taxon>
        <taxon>Sphingobacterium</taxon>
    </lineage>
</organism>
<dbReference type="RefSeq" id="WP_130141371.1">
    <property type="nucleotide sequence ID" value="NZ_SGIT01000002.1"/>
</dbReference>
<gene>
    <name evidence="1" type="ORF">EWE74_09770</name>
</gene>
<evidence type="ECO:0000313" key="2">
    <source>
        <dbReference type="Proteomes" id="UP000292855"/>
    </source>
</evidence>
<keyword evidence="2" id="KW-1185">Reference proteome</keyword>
<dbReference type="Proteomes" id="UP000292855">
    <property type="component" value="Unassembled WGS sequence"/>
</dbReference>
<dbReference type="OrthoDB" id="893860at2"/>
<sequence>MIQRVLIPTDFTVNSLRIALEYLESSKNEQVELVLTGGYNLGESISMLLGFTLDDHLAELQDEDFLKACEMIKSRFKNKVVEMYADFMISKNKRYVSNYLKGRQFARIVLPDAFEFKHTKNSFDIVDMFNNVQLSDMPEVITVSMGEGKLKGQDTLDGFFFRKKWRLSYE</sequence>
<comment type="caution">
    <text evidence="1">The sequence shown here is derived from an EMBL/GenBank/DDBJ whole genome shotgun (WGS) entry which is preliminary data.</text>
</comment>
<evidence type="ECO:0000313" key="1">
    <source>
        <dbReference type="EMBL" id="RZF59450.1"/>
    </source>
</evidence>
<proteinExistence type="predicted"/>
<dbReference type="EMBL" id="SGIT01000002">
    <property type="protein sequence ID" value="RZF59450.1"/>
    <property type="molecule type" value="Genomic_DNA"/>
</dbReference>
<protein>
    <recommendedName>
        <fullName evidence="3">Universal stress protein</fullName>
    </recommendedName>
</protein>
<accession>A0A4Q6XHJ6</accession>
<reference evidence="1 2" key="1">
    <citation type="submission" date="2019-02" db="EMBL/GenBank/DDBJ databases">
        <authorList>
            <person name="Li Y."/>
        </authorList>
    </citation>
    <scope>NUCLEOTIDE SEQUENCE [LARGE SCALE GENOMIC DNA]</scope>
    <source>
        <strain evidence="1 2">30C10-4-7</strain>
    </source>
</reference>
<name>A0A4Q6XHJ6_9SPHI</name>
<dbReference type="AlphaFoldDB" id="A0A4Q6XHJ6"/>
<evidence type="ECO:0008006" key="3">
    <source>
        <dbReference type="Google" id="ProtNLM"/>
    </source>
</evidence>